<evidence type="ECO:0000256" key="5">
    <source>
        <dbReference type="SAM" id="MobiDB-lite"/>
    </source>
</evidence>
<keyword evidence="3" id="KW-0408">Iron</keyword>
<dbReference type="Gene3D" id="3.30.70.20">
    <property type="match status" value="2"/>
</dbReference>
<keyword evidence="8" id="KW-1185">Reference proteome</keyword>
<dbReference type="EMBL" id="WUUT01000002">
    <property type="protein sequence ID" value="MXR51504.1"/>
    <property type="molecule type" value="Genomic_DNA"/>
</dbReference>
<evidence type="ECO:0000256" key="1">
    <source>
        <dbReference type="ARBA" id="ARBA00022485"/>
    </source>
</evidence>
<dbReference type="GO" id="GO:0051539">
    <property type="term" value="F:4 iron, 4 sulfur cluster binding"/>
    <property type="evidence" value="ECO:0007669"/>
    <property type="project" value="UniProtKB-KW"/>
</dbReference>
<keyword evidence="4" id="KW-0411">Iron-sulfur</keyword>
<evidence type="ECO:0000313" key="8">
    <source>
        <dbReference type="Proteomes" id="UP000466535"/>
    </source>
</evidence>
<dbReference type="InterPro" id="IPR017896">
    <property type="entry name" value="4Fe4S_Fe-S-bd"/>
</dbReference>
<dbReference type="AlphaFoldDB" id="A0A6B0T0G9"/>
<dbReference type="InterPro" id="IPR017900">
    <property type="entry name" value="4Fe4S_Fe_S_CS"/>
</dbReference>
<feature type="region of interest" description="Disordered" evidence="5">
    <location>
        <begin position="1"/>
        <end position="37"/>
    </location>
</feature>
<dbReference type="RefSeq" id="WP_159763626.1">
    <property type="nucleotide sequence ID" value="NZ_WUUT01000002.1"/>
</dbReference>
<dbReference type="Pfam" id="PF13247">
    <property type="entry name" value="Fer4_11"/>
    <property type="match status" value="1"/>
</dbReference>
<dbReference type="Pfam" id="PF16947">
    <property type="entry name" value="Ferredoxin_N"/>
    <property type="match status" value="1"/>
</dbReference>
<dbReference type="PANTHER" id="PTHR43177:SF3">
    <property type="entry name" value="PROTEIN NRFC HOMOLOG"/>
    <property type="match status" value="1"/>
</dbReference>
<protein>
    <recommendedName>
        <fullName evidence="6">4Fe-4S ferredoxin-type domain-containing protein</fullName>
    </recommendedName>
</protein>
<gene>
    <name evidence="7" type="ORF">GRX03_07790</name>
</gene>
<keyword evidence="2" id="KW-0479">Metal-binding</keyword>
<dbReference type="GO" id="GO:0016491">
    <property type="term" value="F:oxidoreductase activity"/>
    <property type="evidence" value="ECO:0007669"/>
    <property type="project" value="UniProtKB-ARBA"/>
</dbReference>
<dbReference type="PROSITE" id="PS00198">
    <property type="entry name" value="4FE4S_FER_1"/>
    <property type="match status" value="1"/>
</dbReference>
<dbReference type="Proteomes" id="UP000466535">
    <property type="component" value="Unassembled WGS sequence"/>
</dbReference>
<dbReference type="PROSITE" id="PS51379">
    <property type="entry name" value="4FE4S_FER_2"/>
    <property type="match status" value="2"/>
</dbReference>
<sequence length="766" mass="83345">MSTEDPSDTDEPRHPYETEDSFHPMGEQWENRMREELEETDYDADLGMQMARDAQRLVAGEISEEEFYAEYHDDVKEEFETDERPIFDDLEGVDIDEFEDESLLESLADVDLSADDVSRREMMNKMGAAGLFLGYSAFATYDDTDDEVPQLVDGVRPADEDERKHRWGMTIDLERCDGCLACVSGCISENGTSTGANWMYVFTYEDEQSESENPNQLVRPCQHCSNAPCAKVCPVRARHTRSKDGIVLTNYEVCIGCRYCQVACPYGVNYFQWGDPDVEMSRLEHVDMTPDEVRALDPGEDAETYGGHTYAAEGSERLNALQDANDHVYDGRGWWVDSRPPIGTMGKCTFCPSRQDNTTGDNGNEKGSVACMDACDQQGMSAIHFGDLDAEVGDDYDRAVRYLEERQAKADNRDRTNKFDANIYFYDTEVSSDTAASAGAPDLSSVDNGYYSLHLVQRDAGSSDSEWGVYDTEEVLVAGSALPEGDFSGSIGSFGGVPSSELQVLNTQGTTEIPASVVYDGDLGDGEVLETTVSLRLGSDGETLASQSLTVNEAGASQDLTFTVNGGSIESPEGSYVLYLAVEPANGEVSAAAHEGVYLTAGEPNVDLPSAPYGSVTGQEGSLSNVPNILHKGGSSEIDATISYPSSEPLDAQIGLVLYNGETEEVVAQTEYSFEQQYTSNTAWDSGLSTFKLLEDLGTSPNITYIGNEPGPNAEQVSAEEMPVAYADISNKWDVQVLDKRLERLKYGANVPEGATVGGGGGGGDH</sequence>
<proteinExistence type="predicted"/>
<dbReference type="InterPro" id="IPR031604">
    <property type="entry name" value="Ferredoxin_N"/>
</dbReference>
<evidence type="ECO:0000259" key="6">
    <source>
        <dbReference type="PROSITE" id="PS51379"/>
    </source>
</evidence>
<evidence type="ECO:0000256" key="2">
    <source>
        <dbReference type="ARBA" id="ARBA00022723"/>
    </source>
</evidence>
<dbReference type="PANTHER" id="PTHR43177">
    <property type="entry name" value="PROTEIN NRFC"/>
    <property type="match status" value="1"/>
</dbReference>
<dbReference type="SUPFAM" id="SSF54862">
    <property type="entry name" value="4Fe-4S ferredoxins"/>
    <property type="match status" value="1"/>
</dbReference>
<feature type="domain" description="4Fe-4S ferredoxin-type" evidence="6">
    <location>
        <begin position="167"/>
        <end position="197"/>
    </location>
</feature>
<evidence type="ECO:0000256" key="4">
    <source>
        <dbReference type="ARBA" id="ARBA00023014"/>
    </source>
</evidence>
<dbReference type="GO" id="GO:0046872">
    <property type="term" value="F:metal ion binding"/>
    <property type="evidence" value="ECO:0007669"/>
    <property type="project" value="UniProtKB-KW"/>
</dbReference>
<dbReference type="OrthoDB" id="2837at2157"/>
<feature type="compositionally biased region" description="Basic and acidic residues" evidence="5">
    <location>
        <begin position="10"/>
        <end position="22"/>
    </location>
</feature>
<comment type="caution">
    <text evidence="7">The sequence shown here is derived from an EMBL/GenBank/DDBJ whole genome shotgun (WGS) entry which is preliminary data.</text>
</comment>
<name>A0A6B0T0G9_9EURY</name>
<evidence type="ECO:0000256" key="3">
    <source>
        <dbReference type="ARBA" id="ARBA00023004"/>
    </source>
</evidence>
<keyword evidence="1" id="KW-0004">4Fe-4S</keyword>
<dbReference type="InterPro" id="IPR050954">
    <property type="entry name" value="ET_IronSulfur_Cluster-Binding"/>
</dbReference>
<organism evidence="7 8">
    <name type="scientific">Halovenus carboxidivorans</name>
    <dbReference type="NCBI Taxonomy" id="2692199"/>
    <lineage>
        <taxon>Archaea</taxon>
        <taxon>Methanobacteriati</taxon>
        <taxon>Methanobacteriota</taxon>
        <taxon>Stenosarchaea group</taxon>
        <taxon>Halobacteria</taxon>
        <taxon>Halobacteriales</taxon>
        <taxon>Haloarculaceae</taxon>
        <taxon>Halovenus</taxon>
    </lineage>
</organism>
<dbReference type="CDD" id="cd10551">
    <property type="entry name" value="PsrB"/>
    <property type="match status" value="1"/>
</dbReference>
<accession>A0A6B0T0G9</accession>
<reference evidence="7 8" key="1">
    <citation type="submission" date="2019-12" db="EMBL/GenBank/DDBJ databases">
        <title>Isolation and characterization of three novel carbon monoxide-oxidizing members of Halobacteria from salione crusts and soils.</title>
        <authorList>
            <person name="Myers M.R."/>
            <person name="King G.M."/>
        </authorList>
    </citation>
    <scope>NUCLEOTIDE SEQUENCE [LARGE SCALE GENOMIC DNA]</scope>
    <source>
        <strain evidence="7 8">WSH3</strain>
    </source>
</reference>
<feature type="domain" description="4Fe-4S ferredoxin-type" evidence="6">
    <location>
        <begin position="245"/>
        <end position="274"/>
    </location>
</feature>
<evidence type="ECO:0000313" key="7">
    <source>
        <dbReference type="EMBL" id="MXR51504.1"/>
    </source>
</evidence>